<dbReference type="InterPro" id="IPR006221">
    <property type="entry name" value="TrpG/PapA_dom"/>
</dbReference>
<evidence type="ECO:0000256" key="2">
    <source>
        <dbReference type="ARBA" id="ARBA00022962"/>
    </source>
</evidence>
<dbReference type="GO" id="GO:0000162">
    <property type="term" value="P:L-tryptophan biosynthetic process"/>
    <property type="evidence" value="ECO:0007669"/>
    <property type="project" value="TreeGrafter"/>
</dbReference>
<proteinExistence type="predicted"/>
<dbReference type="InterPro" id="IPR015890">
    <property type="entry name" value="Chorismate_C"/>
</dbReference>
<dbReference type="InterPro" id="IPR005801">
    <property type="entry name" value="ADC_synthase"/>
</dbReference>
<dbReference type="PANTHER" id="PTHR11236:SF49">
    <property type="entry name" value="ANTHRANILATE SYNTHASE COMPONENT 1"/>
    <property type="match status" value="1"/>
</dbReference>
<comment type="caution">
    <text evidence="7">The sequence shown here is derived from an EMBL/GenBank/DDBJ whole genome shotgun (WGS) entry which is preliminary data.</text>
</comment>
<dbReference type="SUPFAM" id="SSF56322">
    <property type="entry name" value="ADC synthase"/>
    <property type="match status" value="1"/>
</dbReference>
<accession>A0A542SR83</accession>
<dbReference type="InterPro" id="IPR029062">
    <property type="entry name" value="Class_I_gatase-like"/>
</dbReference>
<dbReference type="GO" id="GO:0004049">
    <property type="term" value="F:anthranilate synthase activity"/>
    <property type="evidence" value="ECO:0007669"/>
    <property type="project" value="UniProtKB-EC"/>
</dbReference>
<evidence type="ECO:0000313" key="7">
    <source>
        <dbReference type="EMBL" id="TQK76717.1"/>
    </source>
</evidence>
<evidence type="ECO:0000259" key="6">
    <source>
        <dbReference type="Pfam" id="PF00425"/>
    </source>
</evidence>
<evidence type="ECO:0000256" key="4">
    <source>
        <dbReference type="ARBA" id="ARBA00047683"/>
    </source>
</evidence>
<evidence type="ECO:0000256" key="3">
    <source>
        <dbReference type="ARBA" id="ARBA00023239"/>
    </source>
</evidence>
<dbReference type="Proteomes" id="UP000316181">
    <property type="component" value="Unassembled WGS sequence"/>
</dbReference>
<dbReference type="Gene3D" id="3.40.50.880">
    <property type="match status" value="1"/>
</dbReference>
<keyword evidence="8" id="KW-1185">Reference proteome</keyword>
<dbReference type="CDD" id="cd01743">
    <property type="entry name" value="GATase1_Anthranilate_Synthase"/>
    <property type="match status" value="1"/>
</dbReference>
<dbReference type="InterPro" id="IPR019999">
    <property type="entry name" value="Anth_synth_I-like"/>
</dbReference>
<evidence type="ECO:0000313" key="8">
    <source>
        <dbReference type="Proteomes" id="UP000316181"/>
    </source>
</evidence>
<dbReference type="PANTHER" id="PTHR11236">
    <property type="entry name" value="AMINOBENZOATE/ANTHRANILATE SYNTHASE"/>
    <property type="match status" value="1"/>
</dbReference>
<feature type="domain" description="Chorismate-utilising enzyme C-terminal" evidence="6">
    <location>
        <begin position="117"/>
        <end position="375"/>
    </location>
</feature>
<dbReference type="Pfam" id="PF00425">
    <property type="entry name" value="Chorismate_bind"/>
    <property type="match status" value="1"/>
</dbReference>
<dbReference type="RefSeq" id="WP_142112185.1">
    <property type="nucleotide sequence ID" value="NZ_BAAATB010000002.1"/>
</dbReference>
<comment type="catalytic activity">
    <reaction evidence="4">
        <text>chorismate + L-glutamine = anthranilate + pyruvate + L-glutamate + H(+)</text>
        <dbReference type="Rhea" id="RHEA:21732"/>
        <dbReference type="ChEBI" id="CHEBI:15361"/>
        <dbReference type="ChEBI" id="CHEBI:15378"/>
        <dbReference type="ChEBI" id="CHEBI:16567"/>
        <dbReference type="ChEBI" id="CHEBI:29748"/>
        <dbReference type="ChEBI" id="CHEBI:29985"/>
        <dbReference type="ChEBI" id="CHEBI:58359"/>
        <dbReference type="EC" id="4.1.3.27"/>
    </reaction>
</comment>
<organism evidence="7 8">
    <name type="scientific">Rarobacter incanus</name>
    <dbReference type="NCBI Taxonomy" id="153494"/>
    <lineage>
        <taxon>Bacteria</taxon>
        <taxon>Bacillati</taxon>
        <taxon>Actinomycetota</taxon>
        <taxon>Actinomycetes</taxon>
        <taxon>Micrococcales</taxon>
        <taxon>Rarobacteraceae</taxon>
        <taxon>Rarobacter</taxon>
    </lineage>
</organism>
<dbReference type="EMBL" id="VFNV01000001">
    <property type="protein sequence ID" value="TQK76717.1"/>
    <property type="molecule type" value="Genomic_DNA"/>
</dbReference>
<gene>
    <name evidence="7" type="ORF">FB389_1407</name>
</gene>
<dbReference type="EC" id="4.1.3.27" evidence="1"/>
<evidence type="ECO:0000256" key="1">
    <source>
        <dbReference type="ARBA" id="ARBA00012266"/>
    </source>
</evidence>
<evidence type="ECO:0000259" key="5">
    <source>
        <dbReference type="Pfam" id="PF00117"/>
    </source>
</evidence>
<dbReference type="SUPFAM" id="SSF52317">
    <property type="entry name" value="Class I glutamine amidotransferase-like"/>
    <property type="match status" value="1"/>
</dbReference>
<dbReference type="AlphaFoldDB" id="A0A542SR83"/>
<dbReference type="InterPro" id="IPR017926">
    <property type="entry name" value="GATASE"/>
</dbReference>
<keyword evidence="2" id="KW-0315">Glutamine amidotransferase</keyword>
<dbReference type="OrthoDB" id="8594609at2"/>
<reference evidence="7 8" key="1">
    <citation type="submission" date="2019-06" db="EMBL/GenBank/DDBJ databases">
        <title>Sequencing the genomes of 1000 actinobacteria strains.</title>
        <authorList>
            <person name="Klenk H.-P."/>
        </authorList>
    </citation>
    <scope>NUCLEOTIDE SEQUENCE [LARGE SCALE GENOMIC DNA]</scope>
    <source>
        <strain evidence="7 8">DSM 10596</strain>
    </source>
</reference>
<dbReference type="Pfam" id="PF00117">
    <property type="entry name" value="GATase"/>
    <property type="match status" value="1"/>
</dbReference>
<dbReference type="PROSITE" id="PS51273">
    <property type="entry name" value="GATASE_TYPE_1"/>
    <property type="match status" value="1"/>
</dbReference>
<dbReference type="PRINTS" id="PR00096">
    <property type="entry name" value="GATASE"/>
</dbReference>
<sequence>MKDNLLERVLGPTPPPAYALLYRQGHDQAEIIEGDVVDVDNLADIPLHDADGTVREVLALVPFRQVRERGYQAIDDGAPLRCLRVTARQEVPVQMLREALPATLPAIEGRGFDVPDQDYIATVSAVIGDEIGRGEGANFVIRRDFLAQADADGARVATSLLRRLLERERGAYWTFAVVTPDIILAGASPERHVSVNNGVATMNPISGTYRHPQGGVDPASFSRFLLDTKEVEELFMVVDEELKMMSQVCADGGQVLGPFLKQMSKVTHTEYLLKGHTSLDVRDVLRETMFAPTVTGSPMQNACAVIARHETKGRGYYSGVAALMTPEASGGFSLDAPILIRTAQITPGGEVRVSAGATLVRHSSPQGEVAETAGKAAGLLGALGLEAAYGAGFGAGAGSGAGSLQMAPEDIDELTSSASRVVPQPQGTPQPVPGAQTATELANDPHIRAALVARNRMLAPFWLAEQHDARSAGLTGRHAVVIDAEDRFTTMLAHQLRHLGMTVSVVPWAQVAADGEIPLPPDAEYLDLVIAGPGPGDPTDRSDPRMARLRAAVQRRLRDQAPLVAVCLSHQVVATELGLALARLDSPRQGVQLTIDYFGTPARIGFYNTFTARVEAGNSSPVRLSGGVEASIDPATGDVFALRGRGLATLQGHAESILSIDGIDVLERMVRHALGNV</sequence>
<protein>
    <recommendedName>
        <fullName evidence="1">anthranilate synthase</fullName>
        <ecNumber evidence="1">4.1.3.27</ecNumber>
    </recommendedName>
</protein>
<feature type="domain" description="Glutamine amidotransferase" evidence="5">
    <location>
        <begin position="480"/>
        <end position="670"/>
    </location>
</feature>
<name>A0A542SR83_9MICO</name>
<keyword evidence="3" id="KW-0456">Lyase</keyword>
<dbReference type="Gene3D" id="3.60.120.10">
    <property type="entry name" value="Anthranilate synthase"/>
    <property type="match status" value="1"/>
</dbReference>